<evidence type="ECO:0000256" key="8">
    <source>
        <dbReference type="ARBA" id="ARBA00076963"/>
    </source>
</evidence>
<dbReference type="GO" id="GO:0005762">
    <property type="term" value="C:mitochondrial large ribosomal subunit"/>
    <property type="evidence" value="ECO:0007669"/>
    <property type="project" value="TreeGrafter"/>
</dbReference>
<dbReference type="EMBL" id="JAUCMX010000012">
    <property type="protein sequence ID" value="KAK3529271.1"/>
    <property type="molecule type" value="Genomic_DNA"/>
</dbReference>
<evidence type="ECO:0000256" key="6">
    <source>
        <dbReference type="ARBA" id="ARBA00023274"/>
    </source>
</evidence>
<evidence type="ECO:0000256" key="1">
    <source>
        <dbReference type="ARBA" id="ARBA00004173"/>
    </source>
</evidence>
<dbReference type="GO" id="GO:0003735">
    <property type="term" value="F:structural constituent of ribosome"/>
    <property type="evidence" value="ECO:0007669"/>
    <property type="project" value="InterPro"/>
</dbReference>
<dbReference type="PRINTS" id="PR00063">
    <property type="entry name" value="RIBOSOMALL27"/>
</dbReference>
<protein>
    <recommendedName>
        <fullName evidence="7">Large ribosomal subunit protein bL27m</fullName>
    </recommendedName>
    <alternativeName>
        <fullName evidence="8">39S ribosomal protein L27, mitochondrial</fullName>
    </alternativeName>
</protein>
<dbReference type="PANTHER" id="PTHR15893">
    <property type="entry name" value="RIBOSOMAL PROTEIN L27"/>
    <property type="match status" value="1"/>
</dbReference>
<sequence>MTGSCSESRVVTYFKMAALVSLLLRPRAGFLVSCQTPAVLVSRPASKKSGGSSKNLGGKSPGHRYGFKKQDGDFVRAGNILATQRLMRWHPGAHVGMGTNNTLYALEDGTVRFTKEVYIPLPRSAEARDLIPRLPRGAVLYKSFINVVPSKQENNFKLVDMV</sequence>
<evidence type="ECO:0000256" key="3">
    <source>
        <dbReference type="ARBA" id="ARBA00022946"/>
    </source>
</evidence>
<feature type="region of interest" description="Disordered" evidence="9">
    <location>
        <begin position="43"/>
        <end position="63"/>
    </location>
</feature>
<dbReference type="FunFam" id="2.40.50.100:FF:000031">
    <property type="entry name" value="39S ribosomal protein L27, mitochondrial"/>
    <property type="match status" value="1"/>
</dbReference>
<comment type="similarity">
    <text evidence="2">Belongs to the bacterial ribosomal protein bL27 family.</text>
</comment>
<dbReference type="Pfam" id="PF01016">
    <property type="entry name" value="Ribosomal_L27"/>
    <property type="match status" value="1"/>
</dbReference>
<dbReference type="GO" id="GO:0006412">
    <property type="term" value="P:translation"/>
    <property type="evidence" value="ECO:0007669"/>
    <property type="project" value="InterPro"/>
</dbReference>
<keyword evidence="11" id="KW-1185">Reference proteome</keyword>
<dbReference type="GO" id="GO:0005743">
    <property type="term" value="C:mitochondrial inner membrane"/>
    <property type="evidence" value="ECO:0007669"/>
    <property type="project" value="UniProtKB-ARBA"/>
</dbReference>
<keyword evidence="3" id="KW-0809">Transit peptide</keyword>
<evidence type="ECO:0000256" key="9">
    <source>
        <dbReference type="SAM" id="MobiDB-lite"/>
    </source>
</evidence>
<evidence type="ECO:0000256" key="7">
    <source>
        <dbReference type="ARBA" id="ARBA00035267"/>
    </source>
</evidence>
<dbReference type="InterPro" id="IPR001684">
    <property type="entry name" value="Ribosomal_bL27"/>
</dbReference>
<comment type="subcellular location">
    <subcellularLocation>
        <location evidence="1">Mitochondrion</location>
    </subcellularLocation>
</comment>
<keyword evidence="4" id="KW-0689">Ribosomal protein</keyword>
<accession>A0AAE0QRP3</accession>
<dbReference type="SUPFAM" id="SSF110324">
    <property type="entry name" value="Ribosomal L27 protein-like"/>
    <property type="match status" value="1"/>
</dbReference>
<dbReference type="PANTHER" id="PTHR15893:SF0">
    <property type="entry name" value="LARGE RIBOSOMAL SUBUNIT PROTEIN BL27M"/>
    <property type="match status" value="1"/>
</dbReference>
<reference evidence="10" key="1">
    <citation type="submission" date="2023-06" db="EMBL/GenBank/DDBJ databases">
        <title>Male Hemibagrus guttatus genome.</title>
        <authorList>
            <person name="Bian C."/>
        </authorList>
    </citation>
    <scope>NUCLEOTIDE SEQUENCE</scope>
    <source>
        <strain evidence="10">Male_cb2023</strain>
        <tissue evidence="10">Muscle</tissue>
    </source>
</reference>
<evidence type="ECO:0000313" key="10">
    <source>
        <dbReference type="EMBL" id="KAK3529271.1"/>
    </source>
</evidence>
<evidence type="ECO:0000256" key="2">
    <source>
        <dbReference type="ARBA" id="ARBA00010797"/>
    </source>
</evidence>
<gene>
    <name evidence="10" type="ORF">QTP70_023640</name>
</gene>
<comment type="caution">
    <text evidence="10">The sequence shown here is derived from an EMBL/GenBank/DDBJ whole genome shotgun (WGS) entry which is preliminary data.</text>
</comment>
<keyword evidence="6" id="KW-0687">Ribonucleoprotein</keyword>
<feature type="compositionally biased region" description="Low complexity" evidence="9">
    <location>
        <begin position="47"/>
        <end position="58"/>
    </location>
</feature>
<dbReference type="Proteomes" id="UP001274896">
    <property type="component" value="Unassembled WGS sequence"/>
</dbReference>
<dbReference type="AlphaFoldDB" id="A0AAE0QRP3"/>
<organism evidence="10 11">
    <name type="scientific">Hemibagrus guttatus</name>
    <dbReference type="NCBI Taxonomy" id="175788"/>
    <lineage>
        <taxon>Eukaryota</taxon>
        <taxon>Metazoa</taxon>
        <taxon>Chordata</taxon>
        <taxon>Craniata</taxon>
        <taxon>Vertebrata</taxon>
        <taxon>Euteleostomi</taxon>
        <taxon>Actinopterygii</taxon>
        <taxon>Neopterygii</taxon>
        <taxon>Teleostei</taxon>
        <taxon>Ostariophysi</taxon>
        <taxon>Siluriformes</taxon>
        <taxon>Bagridae</taxon>
        <taxon>Hemibagrus</taxon>
    </lineage>
</organism>
<keyword evidence="5" id="KW-0496">Mitochondrion</keyword>
<evidence type="ECO:0000313" key="11">
    <source>
        <dbReference type="Proteomes" id="UP001274896"/>
    </source>
</evidence>
<evidence type="ECO:0000256" key="4">
    <source>
        <dbReference type="ARBA" id="ARBA00022980"/>
    </source>
</evidence>
<evidence type="ECO:0000256" key="5">
    <source>
        <dbReference type="ARBA" id="ARBA00023128"/>
    </source>
</evidence>
<dbReference type="Gene3D" id="2.40.50.100">
    <property type="match status" value="1"/>
</dbReference>
<name>A0AAE0QRP3_9TELE</name>
<proteinExistence type="inferred from homology"/>